<comment type="caution">
    <text evidence="1">The sequence shown here is derived from an EMBL/GenBank/DDBJ whole genome shotgun (WGS) entry which is preliminary data.</text>
</comment>
<keyword evidence="2" id="KW-1185">Reference proteome</keyword>
<dbReference type="AlphaFoldDB" id="A0A090SBT2"/>
<evidence type="ECO:0000313" key="1">
    <source>
        <dbReference type="EMBL" id="GAL16992.1"/>
    </source>
</evidence>
<gene>
    <name evidence="1" type="ORF">JCM19235_5541</name>
</gene>
<organism evidence="1 2">
    <name type="scientific">Vibrio maritimus</name>
    <dbReference type="NCBI Taxonomy" id="990268"/>
    <lineage>
        <taxon>Bacteria</taxon>
        <taxon>Pseudomonadati</taxon>
        <taxon>Pseudomonadota</taxon>
        <taxon>Gammaproteobacteria</taxon>
        <taxon>Vibrionales</taxon>
        <taxon>Vibrionaceae</taxon>
        <taxon>Vibrio</taxon>
    </lineage>
</organism>
<reference evidence="1 2" key="1">
    <citation type="submission" date="2014-09" db="EMBL/GenBank/DDBJ databases">
        <title>Vibrio maritimus JCM 19235. (C45) whole genome shotgun sequence.</title>
        <authorList>
            <person name="Sawabe T."/>
            <person name="Meirelles P."/>
            <person name="Nakanishi M."/>
            <person name="Sayaka M."/>
            <person name="Hattori M."/>
            <person name="Ohkuma M."/>
        </authorList>
    </citation>
    <scope>NUCLEOTIDE SEQUENCE [LARGE SCALE GENOMIC DNA]</scope>
    <source>
        <strain evidence="2">JCM19235</strain>
    </source>
</reference>
<accession>A0A090SBT2</accession>
<dbReference type="Proteomes" id="UP000029228">
    <property type="component" value="Unassembled WGS sequence"/>
</dbReference>
<sequence length="44" mass="5416">MSEIEIFWGFYGAFYRFIAQKTANKQFVTRCFFYQLEMESMEVQ</sequence>
<name>A0A090SBT2_9VIBR</name>
<dbReference type="STRING" id="990268.JCM19235_5541"/>
<protein>
    <submittedName>
        <fullName evidence="1">Uncharacterized protein</fullName>
    </submittedName>
</protein>
<proteinExistence type="predicted"/>
<dbReference type="EMBL" id="BBMR01000001">
    <property type="protein sequence ID" value="GAL16992.1"/>
    <property type="molecule type" value="Genomic_DNA"/>
</dbReference>
<reference evidence="1 2" key="2">
    <citation type="submission" date="2014-09" db="EMBL/GenBank/DDBJ databases">
        <authorList>
            <consortium name="NBRP consortium"/>
            <person name="Sawabe T."/>
            <person name="Meirelles P."/>
            <person name="Nakanishi M."/>
            <person name="Sayaka M."/>
            <person name="Hattori M."/>
            <person name="Ohkuma M."/>
        </authorList>
    </citation>
    <scope>NUCLEOTIDE SEQUENCE [LARGE SCALE GENOMIC DNA]</scope>
    <source>
        <strain evidence="2">JCM19235</strain>
    </source>
</reference>
<evidence type="ECO:0000313" key="2">
    <source>
        <dbReference type="Proteomes" id="UP000029228"/>
    </source>
</evidence>